<feature type="region of interest" description="Disordered" evidence="1">
    <location>
        <begin position="396"/>
        <end position="415"/>
    </location>
</feature>
<reference evidence="2" key="1">
    <citation type="journal article" date="2021" name="Nat. Commun.">
        <title>Genetic determinants of endophytism in the Arabidopsis root mycobiome.</title>
        <authorList>
            <person name="Mesny F."/>
            <person name="Miyauchi S."/>
            <person name="Thiergart T."/>
            <person name="Pickel B."/>
            <person name="Atanasova L."/>
            <person name="Karlsson M."/>
            <person name="Huettel B."/>
            <person name="Barry K.W."/>
            <person name="Haridas S."/>
            <person name="Chen C."/>
            <person name="Bauer D."/>
            <person name="Andreopoulos W."/>
            <person name="Pangilinan J."/>
            <person name="LaButti K."/>
            <person name="Riley R."/>
            <person name="Lipzen A."/>
            <person name="Clum A."/>
            <person name="Drula E."/>
            <person name="Henrissat B."/>
            <person name="Kohler A."/>
            <person name="Grigoriev I.V."/>
            <person name="Martin F.M."/>
            <person name="Hacquard S."/>
        </authorList>
    </citation>
    <scope>NUCLEOTIDE SEQUENCE</scope>
    <source>
        <strain evidence="2">MPI-CAGE-AT-0147</strain>
    </source>
</reference>
<evidence type="ECO:0000313" key="3">
    <source>
        <dbReference type="Proteomes" id="UP000738349"/>
    </source>
</evidence>
<evidence type="ECO:0000256" key="1">
    <source>
        <dbReference type="SAM" id="MobiDB-lite"/>
    </source>
</evidence>
<gene>
    <name evidence="2" type="ORF">EDB81DRAFT_914380</name>
</gene>
<feature type="compositionally biased region" description="Polar residues" evidence="1">
    <location>
        <begin position="404"/>
        <end position="415"/>
    </location>
</feature>
<dbReference type="EMBL" id="JAGMUV010000025">
    <property type="protein sequence ID" value="KAH7120652.1"/>
    <property type="molecule type" value="Genomic_DNA"/>
</dbReference>
<keyword evidence="3" id="KW-1185">Reference proteome</keyword>
<organism evidence="2 3">
    <name type="scientific">Dactylonectria macrodidyma</name>
    <dbReference type="NCBI Taxonomy" id="307937"/>
    <lineage>
        <taxon>Eukaryota</taxon>
        <taxon>Fungi</taxon>
        <taxon>Dikarya</taxon>
        <taxon>Ascomycota</taxon>
        <taxon>Pezizomycotina</taxon>
        <taxon>Sordariomycetes</taxon>
        <taxon>Hypocreomycetidae</taxon>
        <taxon>Hypocreales</taxon>
        <taxon>Nectriaceae</taxon>
        <taxon>Dactylonectria</taxon>
    </lineage>
</organism>
<dbReference type="OrthoDB" id="5062733at2759"/>
<dbReference type="Proteomes" id="UP000738349">
    <property type="component" value="Unassembled WGS sequence"/>
</dbReference>
<proteinExistence type="predicted"/>
<accession>A0A9P9DKI8</accession>
<name>A0A9P9DKI8_9HYPO</name>
<evidence type="ECO:0000313" key="2">
    <source>
        <dbReference type="EMBL" id="KAH7120652.1"/>
    </source>
</evidence>
<protein>
    <submittedName>
        <fullName evidence="2">Uncharacterized protein</fullName>
    </submittedName>
</protein>
<dbReference type="AlphaFoldDB" id="A0A9P9DKI8"/>
<sequence>MGCLDCLLSKPLPGDSVEFTQHRSNDPYTPQTMKPPSFACFHNESCRILGPWENDWEKSRNYRYVIYYIDNALLPNNKKQAQDRVLEHISQLADVHQLNVWVKCLDYTSKANQGSKAEDAKNLYQNMLEATSRLDLIQLWDTKPDHMETLKAPSNLVIQSRPTGREEIDSVIETLRKETGFDDLDAKSQIEPPIVAALSTFNQGWMLKDFLENKQTVFNDLEPVKADGGSKLQAQFFLQCRATFNSLTLDSRAKPTVTINLLPDVIANDVASTIEKHLAVVDIPLKMRVDEAESATRQDRSGIQLISFGNNYKGGAQWSRFDDRNKGGMDITDHLHLNIRTLESMGLGPWFGPKAMLGSVDHDVDRASKKQAKSQALYGTRSSQVTMTEMERCVCRNSPDRATDQINQPGKVTGS</sequence>
<comment type="caution">
    <text evidence="2">The sequence shown here is derived from an EMBL/GenBank/DDBJ whole genome shotgun (WGS) entry which is preliminary data.</text>
</comment>